<proteinExistence type="predicted"/>
<evidence type="ECO:0000313" key="2">
    <source>
        <dbReference type="EMBL" id="NMO76036.1"/>
    </source>
</evidence>
<keyword evidence="1" id="KW-1133">Transmembrane helix</keyword>
<name>A0A7Y0PL77_9BACI</name>
<reference evidence="2 3" key="1">
    <citation type="submission" date="2020-04" db="EMBL/GenBank/DDBJ databases">
        <title>Bacillus sp. UniB3 isolated from commercial digestive syrup.</title>
        <authorList>
            <person name="Thorat V."/>
            <person name="Kirdat K."/>
            <person name="Tiwarekar B."/>
            <person name="Yadav A."/>
        </authorList>
    </citation>
    <scope>NUCLEOTIDE SEQUENCE [LARGE SCALE GENOMIC DNA]</scope>
    <source>
        <strain evidence="2 3">UniB3</strain>
    </source>
</reference>
<keyword evidence="1" id="KW-0812">Transmembrane</keyword>
<comment type="caution">
    <text evidence="2">The sequence shown here is derived from an EMBL/GenBank/DDBJ whole genome shotgun (WGS) entry which is preliminary data.</text>
</comment>
<feature type="transmembrane region" description="Helical" evidence="1">
    <location>
        <begin position="87"/>
        <end position="105"/>
    </location>
</feature>
<organism evidence="2 3">
    <name type="scientific">Niallia alba</name>
    <dbReference type="NCBI Taxonomy" id="2729105"/>
    <lineage>
        <taxon>Bacteria</taxon>
        <taxon>Bacillati</taxon>
        <taxon>Bacillota</taxon>
        <taxon>Bacilli</taxon>
        <taxon>Bacillales</taxon>
        <taxon>Bacillaceae</taxon>
        <taxon>Niallia</taxon>
    </lineage>
</organism>
<keyword evidence="1" id="KW-0472">Membrane</keyword>
<dbReference type="Proteomes" id="UP000588491">
    <property type="component" value="Unassembled WGS sequence"/>
</dbReference>
<gene>
    <name evidence="2" type="ORF">HHU08_03250</name>
</gene>
<feature type="transmembrane region" description="Helical" evidence="1">
    <location>
        <begin position="26"/>
        <end position="50"/>
    </location>
</feature>
<dbReference type="RefSeq" id="WP_169187785.1">
    <property type="nucleotide sequence ID" value="NZ_JABBPK010000001.1"/>
</dbReference>
<keyword evidence="3" id="KW-1185">Reference proteome</keyword>
<sequence length="559" mass="64964">MHYLFALLALTLNPFLWKIHLKKRRFLIFQVMRLLAGILIIFCLDYFQLIDHSLQALFKYGAIYFAFFLLLDLLFGKVKGYKITGILFLYFVLFSLYVQFVYPLTITGDKYHFVQEKATVIEKEAVSTNEKHIVVVPESYARYRSEKKLGELPHPSYYDLGNSTLQKIDDHLYWVTPIEYTGFFKWIKGDDVPGFIKMSAEDENEDAVLVKTSMKYVPSAYFQEDLKRLVRNKHKDTILLEASFEPDDNDKPYYVVPYGQYNKFREIVDIKGIYIVDPATGKIEDYTMNNIPAFIDHVIPTSVAEDWNEWYGKYIHGFWNTLFAKEDMKLPTAWDNMDEVNGVFNEELQLHWFTDFTRPKSDSGSMVGYSMINARTGALTFYTEANGSLNGKSAINVAEKTFRAQKYEAGTPLLYTIYGQFTWVVPLMDSNHVLREIMLINAKDEKVYSYSTEKTKLFNDYKYALVTLLKNDKTVPNNIADQKTITETVSYVYKSEVENSTIVKFMVKDNKTIFQVSSNDFPYSIFLEKGMEISVDYVDTDEVIVTVEKLEINNQALNE</sequence>
<dbReference type="EMBL" id="JABBPK010000001">
    <property type="protein sequence ID" value="NMO76036.1"/>
    <property type="molecule type" value="Genomic_DNA"/>
</dbReference>
<evidence type="ECO:0000256" key="1">
    <source>
        <dbReference type="SAM" id="Phobius"/>
    </source>
</evidence>
<accession>A0A7Y0PL77</accession>
<protein>
    <submittedName>
        <fullName evidence="2">Uncharacterized protein</fullName>
    </submittedName>
</protein>
<feature type="transmembrane region" description="Helical" evidence="1">
    <location>
        <begin position="56"/>
        <end position="75"/>
    </location>
</feature>
<evidence type="ECO:0000313" key="3">
    <source>
        <dbReference type="Proteomes" id="UP000588491"/>
    </source>
</evidence>
<dbReference type="AlphaFoldDB" id="A0A7Y0PL77"/>